<dbReference type="Pfam" id="PF00642">
    <property type="entry name" value="zf-CCCH"/>
    <property type="match status" value="1"/>
</dbReference>
<evidence type="ECO:0000256" key="4">
    <source>
        <dbReference type="ARBA" id="ARBA00015073"/>
    </source>
</evidence>
<dbReference type="Proteomes" id="UP000028990">
    <property type="component" value="Unassembled WGS sequence"/>
</dbReference>
<evidence type="ECO:0000256" key="6">
    <source>
        <dbReference type="ARBA" id="ARBA00022723"/>
    </source>
</evidence>
<dbReference type="EMBL" id="KN122834">
    <property type="protein sequence ID" value="KFO27946.1"/>
    <property type="molecule type" value="Genomic_DNA"/>
</dbReference>
<feature type="compositionally biased region" description="Basic and acidic residues" evidence="15">
    <location>
        <begin position="57"/>
        <end position="73"/>
    </location>
</feature>
<dbReference type="InterPro" id="IPR000571">
    <property type="entry name" value="Znf_CCCH"/>
</dbReference>
<dbReference type="GO" id="GO:0005829">
    <property type="term" value="C:cytosol"/>
    <property type="evidence" value="ECO:0007669"/>
    <property type="project" value="TreeGrafter"/>
</dbReference>
<dbReference type="SMART" id="SM00356">
    <property type="entry name" value="ZnF_C3H1"/>
    <property type="match status" value="2"/>
</dbReference>
<evidence type="ECO:0000313" key="17">
    <source>
        <dbReference type="EMBL" id="KFO27946.1"/>
    </source>
</evidence>
<evidence type="ECO:0000259" key="16">
    <source>
        <dbReference type="PROSITE" id="PS50103"/>
    </source>
</evidence>
<dbReference type="PANTHER" id="PTHR12681">
    <property type="entry name" value="ZINC FINGER-CONTAINING PROTEIN P48ZNF"/>
    <property type="match status" value="1"/>
</dbReference>
<dbReference type="AlphaFoldDB" id="A0A091DYN8"/>
<keyword evidence="18" id="KW-1185">Reference proteome</keyword>
<dbReference type="SUPFAM" id="SSF90229">
    <property type="entry name" value="CCCH zinc finger"/>
    <property type="match status" value="1"/>
</dbReference>
<feature type="compositionally biased region" description="Acidic residues" evidence="15">
    <location>
        <begin position="426"/>
        <end position="435"/>
    </location>
</feature>
<evidence type="ECO:0000256" key="15">
    <source>
        <dbReference type="SAM" id="MobiDB-lite"/>
    </source>
</evidence>
<dbReference type="FunFam" id="4.10.1000.10:FF:000050">
    <property type="entry name" value="AGAP008634-PA"/>
    <property type="match status" value="1"/>
</dbReference>
<comment type="similarity">
    <text evidence="3">Belongs to the ZC3H15/TMA46 family.</text>
</comment>
<feature type="compositionally biased region" description="Polar residues" evidence="15">
    <location>
        <begin position="97"/>
        <end position="106"/>
    </location>
</feature>
<feature type="region of interest" description="Disordered" evidence="15">
    <location>
        <begin position="39"/>
        <end position="82"/>
    </location>
</feature>
<comment type="subcellular location">
    <subcellularLocation>
        <location evidence="2">Cytoplasm</location>
    </subcellularLocation>
    <subcellularLocation>
        <location evidence="1">Nucleus</location>
    </subcellularLocation>
</comment>
<dbReference type="eggNOG" id="KOG1763">
    <property type="taxonomic scope" value="Eukaryota"/>
</dbReference>
<evidence type="ECO:0000256" key="14">
    <source>
        <dbReference type="PROSITE-ProRule" id="PRU00723"/>
    </source>
</evidence>
<name>A0A091DYN8_FUKDA</name>
<dbReference type="PANTHER" id="PTHR12681:SF0">
    <property type="entry name" value="ZINC FINGER CCCH DOMAIN-CONTAINING PROTEIN 15"/>
    <property type="match status" value="1"/>
</dbReference>
<keyword evidence="6 14" id="KW-0479">Metal-binding</keyword>
<feature type="zinc finger region" description="C3H1-type" evidence="14">
    <location>
        <begin position="143"/>
        <end position="170"/>
    </location>
</feature>
<dbReference type="InterPro" id="IPR032378">
    <property type="entry name" value="ZC3H15/TMA46_C"/>
</dbReference>
<evidence type="ECO:0000256" key="12">
    <source>
        <dbReference type="ARBA" id="ARBA00056757"/>
    </source>
</evidence>
<comment type="function">
    <text evidence="12">Protects DRG1 from proteolytic degradation. Stimulates DRG1 GTPase activity likely by increasing the affinity for the potassium ions.</text>
</comment>
<evidence type="ECO:0000256" key="1">
    <source>
        <dbReference type="ARBA" id="ARBA00004123"/>
    </source>
</evidence>
<keyword evidence="7" id="KW-0677">Repeat</keyword>
<evidence type="ECO:0000313" key="18">
    <source>
        <dbReference type="Proteomes" id="UP000028990"/>
    </source>
</evidence>
<accession>A0A091DYN8</accession>
<dbReference type="Gene3D" id="4.10.1000.10">
    <property type="entry name" value="Zinc finger, CCCH-type"/>
    <property type="match status" value="1"/>
</dbReference>
<feature type="domain" description="C3H1-type" evidence="16">
    <location>
        <begin position="218"/>
        <end position="256"/>
    </location>
</feature>
<dbReference type="Gene3D" id="6.20.400.10">
    <property type="match status" value="1"/>
</dbReference>
<protein>
    <recommendedName>
        <fullName evidence="4">Zinc finger CCCH domain-containing protein 15</fullName>
    </recommendedName>
</protein>
<evidence type="ECO:0000256" key="5">
    <source>
        <dbReference type="ARBA" id="ARBA00022490"/>
    </source>
</evidence>
<comment type="subunit">
    <text evidence="13">Interacts with DRG1; the interaction forms a polysomal DRG1-DFRP1/ZC3H15 complex which provides protein stability to DRG1 possibly by blocking poly-ubiquitination. Associates with microtubules.</text>
</comment>
<keyword evidence="9 14" id="KW-0862">Zinc</keyword>
<evidence type="ECO:0000256" key="3">
    <source>
        <dbReference type="ARBA" id="ARBA00010043"/>
    </source>
</evidence>
<feature type="region of interest" description="Disordered" evidence="15">
    <location>
        <begin position="402"/>
        <end position="455"/>
    </location>
</feature>
<evidence type="ECO:0000256" key="2">
    <source>
        <dbReference type="ARBA" id="ARBA00004496"/>
    </source>
</evidence>
<dbReference type="GO" id="GO:0005634">
    <property type="term" value="C:nucleus"/>
    <property type="evidence" value="ECO:0007669"/>
    <property type="project" value="UniProtKB-SubCell"/>
</dbReference>
<dbReference type="Pfam" id="PF16543">
    <property type="entry name" value="DFRP_C"/>
    <property type="match status" value="1"/>
</dbReference>
<feature type="compositionally biased region" description="Basic and acidic residues" evidence="15">
    <location>
        <begin position="108"/>
        <end position="118"/>
    </location>
</feature>
<proteinExistence type="inferred from homology"/>
<organism evidence="17 18">
    <name type="scientific">Fukomys damarensis</name>
    <name type="common">Damaraland mole rat</name>
    <name type="synonym">Cryptomys damarensis</name>
    <dbReference type="NCBI Taxonomy" id="885580"/>
    <lineage>
        <taxon>Eukaryota</taxon>
        <taxon>Metazoa</taxon>
        <taxon>Chordata</taxon>
        <taxon>Craniata</taxon>
        <taxon>Vertebrata</taxon>
        <taxon>Euteleostomi</taxon>
        <taxon>Mammalia</taxon>
        <taxon>Eutheria</taxon>
        <taxon>Euarchontoglires</taxon>
        <taxon>Glires</taxon>
        <taxon>Rodentia</taxon>
        <taxon>Hystricomorpha</taxon>
        <taxon>Bathyergidae</taxon>
        <taxon>Fukomys</taxon>
    </lineage>
</organism>
<feature type="region of interest" description="Disordered" evidence="15">
    <location>
        <begin position="97"/>
        <end position="118"/>
    </location>
</feature>
<dbReference type="InterPro" id="IPR036855">
    <property type="entry name" value="Znf_CCCH_sf"/>
</dbReference>
<feature type="zinc finger region" description="C3H1-type" evidence="14">
    <location>
        <begin position="218"/>
        <end position="256"/>
    </location>
</feature>
<dbReference type="STRING" id="885580.ENSFDAP00000013252"/>
<keyword evidence="11" id="KW-0539">Nucleus</keyword>
<evidence type="ECO:0000256" key="10">
    <source>
        <dbReference type="ARBA" id="ARBA00023054"/>
    </source>
</evidence>
<dbReference type="GO" id="GO:0002181">
    <property type="term" value="P:cytoplasmic translation"/>
    <property type="evidence" value="ECO:0007669"/>
    <property type="project" value="TreeGrafter"/>
</dbReference>
<reference evidence="17 18" key="1">
    <citation type="submission" date="2013-11" db="EMBL/GenBank/DDBJ databases">
        <title>The Damaraland mole rat (Fukomys damarensis) genome and evolution of African mole rats.</title>
        <authorList>
            <person name="Gladyshev V.N."/>
            <person name="Fang X."/>
        </authorList>
    </citation>
    <scope>NUCLEOTIDE SEQUENCE [LARGE SCALE GENOMIC DNA]</scope>
    <source>
        <tissue evidence="17">Liver</tissue>
    </source>
</reference>
<sequence>MRSSASGSALCYPQCSAAPNCRKRRDSAANERLAFLWPVPPLSAMPPKKQAQAGGSKKAEQKKKEKIIEDKTFGLKNKKGAKQQKFIKAVTHQVKFGQQNPRQVAQSEAEKKLKKDDKKKELQELNELFKPVVAAQKISKGADPKSVVCAFFKQGQCTKGDKCKFSHDLTLERKCEKRSVYIDARDEELEKDTMDNWDEKKLEEVVNKKHGEAEKKKPKTQIVCKHFLEAIENNKYGWFWVCPGGGDNCMYRHALPPGFVLKKDKKKEEKEDEISLEDLIERERSALGPNVTKITLESFLAWKKRKRQEKIDKLEQDMERRKADFKAGKALVISGREVFEFRPELVNDDDEEADDTRYTQSTGGDEVDDSVSVNDIDLSLYVPRDVDETGITVASLERFSTYASDRDEHKLSEASGGRAENGERSDLEEDNELDGLENGAIGAVPVDENLFTGEDLDELEEELNTLDLEE</sequence>
<keyword evidence="10" id="KW-0175">Coiled coil</keyword>
<evidence type="ECO:0000256" key="9">
    <source>
        <dbReference type="ARBA" id="ARBA00022833"/>
    </source>
</evidence>
<evidence type="ECO:0000256" key="11">
    <source>
        <dbReference type="ARBA" id="ARBA00023242"/>
    </source>
</evidence>
<dbReference type="GO" id="GO:0003729">
    <property type="term" value="F:mRNA binding"/>
    <property type="evidence" value="ECO:0007669"/>
    <property type="project" value="TreeGrafter"/>
</dbReference>
<gene>
    <name evidence="17" type="ORF">H920_10627</name>
</gene>
<evidence type="ECO:0000256" key="13">
    <source>
        <dbReference type="ARBA" id="ARBA00061772"/>
    </source>
</evidence>
<keyword evidence="5" id="KW-0963">Cytoplasm</keyword>
<feature type="domain" description="C3H1-type" evidence="16">
    <location>
        <begin position="143"/>
        <end position="170"/>
    </location>
</feature>
<dbReference type="PROSITE" id="PS50103">
    <property type="entry name" value="ZF_C3H1"/>
    <property type="match status" value="2"/>
</dbReference>
<feature type="region of interest" description="Disordered" evidence="15">
    <location>
        <begin position="343"/>
        <end position="371"/>
    </location>
</feature>
<keyword evidence="8 14" id="KW-0863">Zinc-finger</keyword>
<evidence type="ECO:0000256" key="7">
    <source>
        <dbReference type="ARBA" id="ARBA00022737"/>
    </source>
</evidence>
<dbReference type="GO" id="GO:0008270">
    <property type="term" value="F:zinc ion binding"/>
    <property type="evidence" value="ECO:0007669"/>
    <property type="project" value="UniProtKB-KW"/>
</dbReference>
<evidence type="ECO:0000256" key="8">
    <source>
        <dbReference type="ARBA" id="ARBA00022771"/>
    </source>
</evidence>